<evidence type="ECO:0000313" key="1">
    <source>
        <dbReference type="EMBL" id="KHJ89935.1"/>
    </source>
</evidence>
<organism evidence="1 2">
    <name type="scientific">Oesophagostomum dentatum</name>
    <name type="common">Nodular worm</name>
    <dbReference type="NCBI Taxonomy" id="61180"/>
    <lineage>
        <taxon>Eukaryota</taxon>
        <taxon>Metazoa</taxon>
        <taxon>Ecdysozoa</taxon>
        <taxon>Nematoda</taxon>
        <taxon>Chromadorea</taxon>
        <taxon>Rhabditida</taxon>
        <taxon>Rhabditina</taxon>
        <taxon>Rhabditomorpha</taxon>
        <taxon>Strongyloidea</taxon>
        <taxon>Strongylidae</taxon>
        <taxon>Oesophagostomum</taxon>
    </lineage>
</organism>
<accession>A0A0B1T3E7</accession>
<keyword evidence="2" id="KW-1185">Reference proteome</keyword>
<gene>
    <name evidence="1" type="ORF">OESDEN_10232</name>
</gene>
<reference evidence="1 2" key="1">
    <citation type="submission" date="2014-03" db="EMBL/GenBank/DDBJ databases">
        <title>Draft genome of the hookworm Oesophagostomum dentatum.</title>
        <authorList>
            <person name="Mitreva M."/>
        </authorList>
    </citation>
    <scope>NUCLEOTIDE SEQUENCE [LARGE SCALE GENOMIC DNA]</scope>
    <source>
        <strain evidence="1 2">OD-Hann</strain>
    </source>
</reference>
<proteinExistence type="predicted"/>
<dbReference type="AlphaFoldDB" id="A0A0B1T3E7"/>
<sequence length="100" mass="11927">MTALRMLLFDDSVDNAVTAKSGFYDLQRRKFYCEDKKMIKRLFKKYGFVCHEIPVDYFEANDRVVMAAHMPEAESDLRRYIHAAMDSRIKYRDHNYVVGY</sequence>
<name>A0A0B1T3E7_OESDE</name>
<dbReference type="Proteomes" id="UP000053660">
    <property type="component" value="Unassembled WGS sequence"/>
</dbReference>
<protein>
    <submittedName>
        <fullName evidence="1">Uncharacterized protein</fullName>
    </submittedName>
</protein>
<evidence type="ECO:0000313" key="2">
    <source>
        <dbReference type="Proteomes" id="UP000053660"/>
    </source>
</evidence>
<dbReference type="EMBL" id="KN553580">
    <property type="protein sequence ID" value="KHJ89935.1"/>
    <property type="molecule type" value="Genomic_DNA"/>
</dbReference>